<comment type="function">
    <text evidence="10">Catalyzes the attachment of proline to tRNA(Pro) in a two-step reaction: proline is first activated by ATP to form Pro-AMP and then transferred to the acceptor end of tRNA(Pro). As ProRS can inadvertently accommodate and process non-cognate amino acids such as alanine and cysteine, to avoid such errors it has two additional distinct editing activities against alanine. One activity is designated as 'pretransfer' editing and involves the tRNA(Pro)-independent hydrolysis of activated Ala-AMP. The other activity is designated 'posttransfer' editing and involves deacylation of mischarged Ala-tRNA(Pro). The misacylated Cys-tRNA(Pro) is not edited by ProRS.</text>
</comment>
<accession>A0A084CPH6</accession>
<sequence>MRTSEYLLSTLKETPSDSELISHQLMIRAGMIRQLASGLYTWLPTGLRILRKIEKIIHEEMENIGAVEILMPVVQPSELWKETGRWNKFGPELLRISDRHNRQFVLGPTHEEVMTNIVRREINSYKQLPLKLYQIQTKFRDEIRPRFGIMRSREFIMKDAYSFHLDKKSLLETYEAMYQAYCNIFTRVGLNFRAVLATTGSIGGDNSHEFHALAESGEDLIVFSSHSNYAANIEKAEVLIPTSKCGAPTQDLKLINTQNIKTIPELVKQYNLTSNKIVKTLFVKASDKISSSIIALIIQSNHDLNQSKAENLPEVASPLTMASEKEVRNLIGANPNSTGPVGLQVPFIVDHSVAIMSDFIAGANIDGKHYFGINWKRDVELKRVADLRNVIENDPSPCGQGKLLIKRGIEVGHIFQLGNKYSKSMNASVLGPNGKKKIIEMGCYGIGCTRMIAAIIEQNNDNRGITWPKNATAPFQAAIIPINMHKSKHVKDAVEKLYTSLTFEGIDILLDDRKERLGVMFSDIELIGVPHIIVISDDNLNEGNFEYKNRRSGIKKLVPISNFIAYIKTQFS</sequence>
<dbReference type="InterPro" id="IPR002314">
    <property type="entry name" value="aa-tRNA-synt_IIb"/>
</dbReference>
<evidence type="ECO:0000256" key="9">
    <source>
        <dbReference type="ARBA" id="ARBA00047671"/>
    </source>
</evidence>
<dbReference type="InterPro" id="IPR050062">
    <property type="entry name" value="Pro-tRNA_synthetase"/>
</dbReference>
<dbReference type="InterPro" id="IPR006195">
    <property type="entry name" value="aa-tRNA-synth_II"/>
</dbReference>
<dbReference type="PANTHER" id="PTHR42753">
    <property type="entry name" value="MITOCHONDRIAL RIBOSOME PROTEIN L39/PROLYL-TRNA LIGASE FAMILY MEMBER"/>
    <property type="match status" value="1"/>
</dbReference>
<dbReference type="InterPro" id="IPR036754">
    <property type="entry name" value="YbaK/aa-tRNA-synt-asso_dom_sf"/>
</dbReference>
<dbReference type="RefSeq" id="WP_034412880.1">
    <property type="nucleotide sequence ID" value="NZ_JGVK01000001.1"/>
</dbReference>
<dbReference type="HAMAP" id="MF_01569">
    <property type="entry name" value="Pro_tRNA_synth_type1"/>
    <property type="match status" value="1"/>
</dbReference>
<evidence type="ECO:0000259" key="11">
    <source>
        <dbReference type="PROSITE" id="PS50862"/>
    </source>
</evidence>
<dbReference type="Pfam" id="PF04073">
    <property type="entry name" value="tRNA_edit"/>
    <property type="match status" value="1"/>
</dbReference>
<dbReference type="FunFam" id="3.30.930.10:FF:000043">
    <property type="entry name" value="Proline--tRNA ligase"/>
    <property type="match status" value="1"/>
</dbReference>
<keyword evidence="4 10" id="KW-0436">Ligase</keyword>
<proteinExistence type="inferred from homology"/>
<evidence type="ECO:0000256" key="10">
    <source>
        <dbReference type="HAMAP-Rule" id="MF_01569"/>
    </source>
</evidence>
<dbReference type="GO" id="GO:0005524">
    <property type="term" value="F:ATP binding"/>
    <property type="evidence" value="ECO:0007669"/>
    <property type="project" value="UniProtKB-UniRule"/>
</dbReference>
<dbReference type="OrthoDB" id="9809052at2"/>
<dbReference type="InterPro" id="IPR044140">
    <property type="entry name" value="ProRS_anticodon_short"/>
</dbReference>
<keyword evidence="7 10" id="KW-0648">Protein biosynthesis</keyword>
<feature type="domain" description="Aminoacyl-transfer RNA synthetases class-II family profile" evidence="11">
    <location>
        <begin position="33"/>
        <end position="468"/>
    </location>
</feature>
<dbReference type="GO" id="GO:0005829">
    <property type="term" value="C:cytosol"/>
    <property type="evidence" value="ECO:0007669"/>
    <property type="project" value="TreeGrafter"/>
</dbReference>
<dbReference type="PANTHER" id="PTHR42753:SF2">
    <property type="entry name" value="PROLINE--TRNA LIGASE"/>
    <property type="match status" value="1"/>
</dbReference>
<dbReference type="GO" id="GO:0006433">
    <property type="term" value="P:prolyl-tRNA aminoacylation"/>
    <property type="evidence" value="ECO:0007669"/>
    <property type="project" value="UniProtKB-UniRule"/>
</dbReference>
<dbReference type="InterPro" id="IPR036621">
    <property type="entry name" value="Anticodon-bd_dom_sf"/>
</dbReference>
<evidence type="ECO:0000256" key="5">
    <source>
        <dbReference type="ARBA" id="ARBA00022741"/>
    </source>
</evidence>
<comment type="domain">
    <text evidence="10">Consists of three domains: the N-terminal catalytic domain, the editing domain and the C-terminal anticodon-binding domain.</text>
</comment>
<dbReference type="PRINTS" id="PR01046">
    <property type="entry name" value="TRNASYNTHPRO"/>
</dbReference>
<dbReference type="EMBL" id="JGVK01000001">
    <property type="protein sequence ID" value="KEY91705.1"/>
    <property type="molecule type" value="Genomic_DNA"/>
</dbReference>
<dbReference type="CDD" id="cd00861">
    <property type="entry name" value="ProRS_anticodon_short"/>
    <property type="match status" value="1"/>
</dbReference>
<reference evidence="12 13" key="1">
    <citation type="submission" date="2014-03" db="EMBL/GenBank/DDBJ databases">
        <title>Selection and divergence in the genomes of co-occurring obligate luminous symbionts with specific hosts.</title>
        <authorList>
            <person name="Hendry T.A."/>
            <person name="de Wet J.R."/>
            <person name="Dunlap P.V."/>
        </authorList>
    </citation>
    <scope>NUCLEOTIDE SEQUENCE [LARGE SCALE GENOMIC DNA]</scope>
    <source>
        <strain evidence="12 13">Ppalp.1</strain>
    </source>
</reference>
<dbReference type="NCBIfam" id="NF006625">
    <property type="entry name" value="PRK09194.1"/>
    <property type="match status" value="1"/>
</dbReference>
<dbReference type="InterPro" id="IPR007214">
    <property type="entry name" value="YbaK/aa-tRNA-synth-assoc-dom"/>
</dbReference>
<comment type="caution">
    <text evidence="12">The sequence shown here is derived from an EMBL/GenBank/DDBJ whole genome shotgun (WGS) entry which is preliminary data.</text>
</comment>
<keyword evidence="13" id="KW-1185">Reference proteome</keyword>
<dbReference type="Pfam" id="PF03129">
    <property type="entry name" value="HGTP_anticodon"/>
    <property type="match status" value="1"/>
</dbReference>
<evidence type="ECO:0000256" key="3">
    <source>
        <dbReference type="ARBA" id="ARBA00022490"/>
    </source>
</evidence>
<dbReference type="Gene3D" id="3.30.930.10">
    <property type="entry name" value="Bira Bifunctional Protein, Domain 2"/>
    <property type="match status" value="2"/>
</dbReference>
<keyword evidence="6 10" id="KW-0067">ATP-binding</keyword>
<keyword evidence="3 10" id="KW-0963">Cytoplasm</keyword>
<evidence type="ECO:0000256" key="2">
    <source>
        <dbReference type="ARBA" id="ARBA00011738"/>
    </source>
</evidence>
<dbReference type="SUPFAM" id="SSF55681">
    <property type="entry name" value="Class II aaRS and biotin synthetases"/>
    <property type="match status" value="1"/>
</dbReference>
<dbReference type="NCBIfam" id="TIGR00409">
    <property type="entry name" value="proS_fam_II"/>
    <property type="match status" value="1"/>
</dbReference>
<dbReference type="SUPFAM" id="SSF52954">
    <property type="entry name" value="Class II aaRS ABD-related"/>
    <property type="match status" value="1"/>
</dbReference>
<dbReference type="STRING" id="1179155.CF67_01036"/>
<comment type="subunit">
    <text evidence="2 10">Homodimer.</text>
</comment>
<dbReference type="InterPro" id="IPR023717">
    <property type="entry name" value="Pro-tRNA-Synthase_IIa_type1"/>
</dbReference>
<gene>
    <name evidence="10 12" type="primary">proS</name>
    <name evidence="12" type="ORF">CF67_01036</name>
</gene>
<evidence type="ECO:0000313" key="13">
    <source>
        <dbReference type="Proteomes" id="UP000053784"/>
    </source>
</evidence>
<evidence type="ECO:0000256" key="6">
    <source>
        <dbReference type="ARBA" id="ARBA00022840"/>
    </source>
</evidence>
<evidence type="ECO:0000256" key="1">
    <source>
        <dbReference type="ARBA" id="ARBA00004496"/>
    </source>
</evidence>
<dbReference type="PROSITE" id="PS50862">
    <property type="entry name" value="AA_TRNA_LIGASE_II"/>
    <property type="match status" value="1"/>
</dbReference>
<evidence type="ECO:0000256" key="8">
    <source>
        <dbReference type="ARBA" id="ARBA00023146"/>
    </source>
</evidence>
<dbReference type="GO" id="GO:0004827">
    <property type="term" value="F:proline-tRNA ligase activity"/>
    <property type="evidence" value="ECO:0007669"/>
    <property type="project" value="UniProtKB-UniRule"/>
</dbReference>
<dbReference type="AlphaFoldDB" id="A0A084CPH6"/>
<name>A0A084CPH6_9GAMM</name>
<dbReference type="CDD" id="cd04334">
    <property type="entry name" value="ProRS-INS"/>
    <property type="match status" value="1"/>
</dbReference>
<dbReference type="GO" id="GO:0002161">
    <property type="term" value="F:aminoacyl-tRNA deacylase activity"/>
    <property type="evidence" value="ECO:0007669"/>
    <property type="project" value="InterPro"/>
</dbReference>
<keyword evidence="8 10" id="KW-0030">Aminoacyl-tRNA synthetase</keyword>
<evidence type="ECO:0000313" key="12">
    <source>
        <dbReference type="EMBL" id="KEY91705.1"/>
    </source>
</evidence>
<comment type="subcellular location">
    <subcellularLocation>
        <location evidence="1 10">Cytoplasm</location>
    </subcellularLocation>
</comment>
<dbReference type="Pfam" id="PF00587">
    <property type="entry name" value="tRNA-synt_2b"/>
    <property type="match status" value="1"/>
</dbReference>
<dbReference type="Gene3D" id="3.40.50.800">
    <property type="entry name" value="Anticodon-binding domain"/>
    <property type="match status" value="1"/>
</dbReference>
<organism evidence="12 13">
    <name type="scientific">Candidatus Photodesmus blepharonis</name>
    <dbReference type="NCBI Taxonomy" id="1179155"/>
    <lineage>
        <taxon>Bacteria</taxon>
        <taxon>Pseudomonadati</taxon>
        <taxon>Pseudomonadota</taxon>
        <taxon>Gammaproteobacteria</taxon>
        <taxon>Vibrionales</taxon>
        <taxon>Vibrionaceae</taxon>
        <taxon>Candidatus Photodesmus</taxon>
    </lineage>
</organism>
<dbReference type="InterPro" id="IPR002316">
    <property type="entry name" value="Pro-tRNA-ligase_IIa"/>
</dbReference>
<evidence type="ECO:0000256" key="4">
    <source>
        <dbReference type="ARBA" id="ARBA00022598"/>
    </source>
</evidence>
<evidence type="ECO:0000256" key="7">
    <source>
        <dbReference type="ARBA" id="ARBA00022917"/>
    </source>
</evidence>
<comment type="catalytic activity">
    <reaction evidence="9 10">
        <text>tRNA(Pro) + L-proline + ATP = L-prolyl-tRNA(Pro) + AMP + diphosphate</text>
        <dbReference type="Rhea" id="RHEA:14305"/>
        <dbReference type="Rhea" id="RHEA-COMP:9700"/>
        <dbReference type="Rhea" id="RHEA-COMP:9702"/>
        <dbReference type="ChEBI" id="CHEBI:30616"/>
        <dbReference type="ChEBI" id="CHEBI:33019"/>
        <dbReference type="ChEBI" id="CHEBI:60039"/>
        <dbReference type="ChEBI" id="CHEBI:78442"/>
        <dbReference type="ChEBI" id="CHEBI:78532"/>
        <dbReference type="ChEBI" id="CHEBI:456215"/>
        <dbReference type="EC" id="6.1.1.15"/>
    </reaction>
</comment>
<protein>
    <recommendedName>
        <fullName evidence="10">Proline--tRNA ligase</fullName>
        <ecNumber evidence="10">6.1.1.15</ecNumber>
    </recommendedName>
    <alternativeName>
        <fullName evidence="10">Prolyl-tRNA synthetase</fullName>
        <shortName evidence="10">ProRS</shortName>
    </alternativeName>
</protein>
<dbReference type="InterPro" id="IPR004500">
    <property type="entry name" value="Pro-tRNA-synth_IIa_bac-type"/>
</dbReference>
<dbReference type="SUPFAM" id="SSF55826">
    <property type="entry name" value="YbaK/ProRS associated domain"/>
    <property type="match status" value="1"/>
</dbReference>
<dbReference type="InterPro" id="IPR045864">
    <property type="entry name" value="aa-tRNA-synth_II/BPL/LPL"/>
</dbReference>
<dbReference type="EC" id="6.1.1.15" evidence="10"/>
<dbReference type="CDD" id="cd00779">
    <property type="entry name" value="ProRS_core_prok"/>
    <property type="match status" value="1"/>
</dbReference>
<comment type="similarity">
    <text evidence="10">Belongs to the class-II aminoacyl-tRNA synthetase family. ProS type 1 subfamily.</text>
</comment>
<keyword evidence="5 10" id="KW-0547">Nucleotide-binding</keyword>
<dbReference type="InterPro" id="IPR004154">
    <property type="entry name" value="Anticodon-bd"/>
</dbReference>
<dbReference type="eggNOG" id="COG0442">
    <property type="taxonomic scope" value="Bacteria"/>
</dbReference>
<dbReference type="Proteomes" id="UP000053784">
    <property type="component" value="Unassembled WGS sequence"/>
</dbReference>
<dbReference type="InterPro" id="IPR033730">
    <property type="entry name" value="ProRS_core_prok"/>
</dbReference>